<gene>
    <name evidence="1" type="ORF">CGI_10008011</name>
</gene>
<reference evidence="1" key="1">
    <citation type="journal article" date="2012" name="Nature">
        <title>The oyster genome reveals stress adaptation and complexity of shell formation.</title>
        <authorList>
            <person name="Zhang G."/>
            <person name="Fang X."/>
            <person name="Guo X."/>
            <person name="Li L."/>
            <person name="Luo R."/>
            <person name="Xu F."/>
            <person name="Yang P."/>
            <person name="Zhang L."/>
            <person name="Wang X."/>
            <person name="Qi H."/>
            <person name="Xiong Z."/>
            <person name="Que H."/>
            <person name="Xie Y."/>
            <person name="Holland P.W."/>
            <person name="Paps J."/>
            <person name="Zhu Y."/>
            <person name="Wu F."/>
            <person name="Chen Y."/>
            <person name="Wang J."/>
            <person name="Peng C."/>
            <person name="Meng J."/>
            <person name="Yang L."/>
            <person name="Liu J."/>
            <person name="Wen B."/>
            <person name="Zhang N."/>
            <person name="Huang Z."/>
            <person name="Zhu Q."/>
            <person name="Feng Y."/>
            <person name="Mount A."/>
            <person name="Hedgecock D."/>
            <person name="Xu Z."/>
            <person name="Liu Y."/>
            <person name="Domazet-Loso T."/>
            <person name="Du Y."/>
            <person name="Sun X."/>
            <person name="Zhang S."/>
            <person name="Liu B."/>
            <person name="Cheng P."/>
            <person name="Jiang X."/>
            <person name="Li J."/>
            <person name="Fan D."/>
            <person name="Wang W."/>
            <person name="Fu W."/>
            <person name="Wang T."/>
            <person name="Wang B."/>
            <person name="Zhang J."/>
            <person name="Peng Z."/>
            <person name="Li Y."/>
            <person name="Li N."/>
            <person name="Wang J."/>
            <person name="Chen M."/>
            <person name="He Y."/>
            <person name="Tan F."/>
            <person name="Song X."/>
            <person name="Zheng Q."/>
            <person name="Huang R."/>
            <person name="Yang H."/>
            <person name="Du X."/>
            <person name="Chen L."/>
            <person name="Yang M."/>
            <person name="Gaffney P.M."/>
            <person name="Wang S."/>
            <person name="Luo L."/>
            <person name="She Z."/>
            <person name="Ming Y."/>
            <person name="Huang W."/>
            <person name="Zhang S."/>
            <person name="Huang B."/>
            <person name="Zhang Y."/>
            <person name="Qu T."/>
            <person name="Ni P."/>
            <person name="Miao G."/>
            <person name="Wang J."/>
            <person name="Wang Q."/>
            <person name="Steinberg C.E."/>
            <person name="Wang H."/>
            <person name="Li N."/>
            <person name="Qian L."/>
            <person name="Zhang G."/>
            <person name="Li Y."/>
            <person name="Yang H."/>
            <person name="Liu X."/>
            <person name="Wang J."/>
            <person name="Yin Y."/>
            <person name="Wang J."/>
        </authorList>
    </citation>
    <scope>NUCLEOTIDE SEQUENCE [LARGE SCALE GENOMIC DNA]</scope>
    <source>
        <strain evidence="1">05x7-T-G4-1.051#20</strain>
    </source>
</reference>
<protein>
    <submittedName>
        <fullName evidence="1">Uncharacterized protein</fullName>
    </submittedName>
</protein>
<name>K1PLH0_MAGGI</name>
<sequence length="64" mass="7015">MEHYTNYVNNTSDVILKIVGVDIRLPNLFIVGFLQEVNIECTSVDIEYGGVNSEVAGANIENAV</sequence>
<accession>K1PLH0</accession>
<dbReference type="InParanoid" id="K1PLH0"/>
<proteinExistence type="predicted"/>
<evidence type="ECO:0000313" key="1">
    <source>
        <dbReference type="EMBL" id="EKC19629.1"/>
    </source>
</evidence>
<dbReference type="HOGENOM" id="CLU_2869767_0_0_1"/>
<organism evidence="1">
    <name type="scientific">Magallana gigas</name>
    <name type="common">Pacific oyster</name>
    <name type="synonym">Crassostrea gigas</name>
    <dbReference type="NCBI Taxonomy" id="29159"/>
    <lineage>
        <taxon>Eukaryota</taxon>
        <taxon>Metazoa</taxon>
        <taxon>Spiralia</taxon>
        <taxon>Lophotrochozoa</taxon>
        <taxon>Mollusca</taxon>
        <taxon>Bivalvia</taxon>
        <taxon>Autobranchia</taxon>
        <taxon>Pteriomorphia</taxon>
        <taxon>Ostreida</taxon>
        <taxon>Ostreoidea</taxon>
        <taxon>Ostreidae</taxon>
        <taxon>Magallana</taxon>
    </lineage>
</organism>
<dbReference type="EMBL" id="JH817661">
    <property type="protein sequence ID" value="EKC19629.1"/>
    <property type="molecule type" value="Genomic_DNA"/>
</dbReference>
<dbReference type="AlphaFoldDB" id="K1PLH0"/>